<evidence type="ECO:0000313" key="3">
    <source>
        <dbReference type="Proteomes" id="UP000265643"/>
    </source>
</evidence>
<name>A0A391PKW6_9FIRM</name>
<comment type="caution">
    <text evidence="2">The sequence shown here is derived from an EMBL/GenBank/DDBJ whole genome shotgun (WGS) entry which is preliminary data.</text>
</comment>
<dbReference type="GeneID" id="75079525"/>
<dbReference type="Pfam" id="PF19776">
    <property type="entry name" value="DUF6262"/>
    <property type="match status" value="1"/>
</dbReference>
<dbReference type="EMBL" id="BHGK01000001">
    <property type="protein sequence ID" value="GCA67532.1"/>
    <property type="molecule type" value="Genomic_DNA"/>
</dbReference>
<keyword evidence="1" id="KW-0175">Coiled coil</keyword>
<feature type="coiled-coil region" evidence="1">
    <location>
        <begin position="81"/>
        <end position="122"/>
    </location>
</feature>
<accession>A0A391PKW6</accession>
<evidence type="ECO:0008006" key="4">
    <source>
        <dbReference type="Google" id="ProtNLM"/>
    </source>
</evidence>
<gene>
    <name evidence="2" type="ORF">KGMB01110_19680</name>
</gene>
<protein>
    <recommendedName>
        <fullName evidence="4">Transposase</fullName>
    </recommendedName>
</protein>
<organism evidence="2 3">
    <name type="scientific">Mediterraneibacter butyricigenes</name>
    <dbReference type="NCBI Taxonomy" id="2316025"/>
    <lineage>
        <taxon>Bacteria</taxon>
        <taxon>Bacillati</taxon>
        <taxon>Bacillota</taxon>
        <taxon>Clostridia</taxon>
        <taxon>Lachnospirales</taxon>
        <taxon>Lachnospiraceae</taxon>
        <taxon>Mediterraneibacter</taxon>
    </lineage>
</organism>
<sequence length="127" mass="14822">MNKYDKMLELNKRKSEEKVERATLAIRTMVLEKEKVSVPALMQKTGLSRGFFYKNPIVRSEIDAAMEQQAGMVDPRRNIISQAMETEMDLLQQQIQNLKSENENLKKENQKLKKALSKRELNLIKQL</sequence>
<dbReference type="AlphaFoldDB" id="A0A391PKW6"/>
<dbReference type="RefSeq" id="WP_025577036.1">
    <property type="nucleotide sequence ID" value="NZ_BHGK01000001.1"/>
</dbReference>
<dbReference type="InterPro" id="IPR046229">
    <property type="entry name" value="TnpC-like"/>
</dbReference>
<evidence type="ECO:0000256" key="1">
    <source>
        <dbReference type="SAM" id="Coils"/>
    </source>
</evidence>
<proteinExistence type="predicted"/>
<dbReference type="Gene3D" id="1.20.5.490">
    <property type="entry name" value="Single helix bin"/>
    <property type="match status" value="1"/>
</dbReference>
<dbReference type="Proteomes" id="UP000265643">
    <property type="component" value="Unassembled WGS sequence"/>
</dbReference>
<keyword evidence="3" id="KW-1185">Reference proteome</keyword>
<reference evidence="3" key="1">
    <citation type="submission" date="2018-09" db="EMBL/GenBank/DDBJ databases">
        <title>Draft Genome Sequence of Mediterraneibacter sp. KCTC 15684.</title>
        <authorList>
            <person name="Kim J.S."/>
            <person name="Han K.I."/>
            <person name="Suh M.K."/>
            <person name="Lee K.C."/>
            <person name="Eom M.K."/>
            <person name="Lee J.H."/>
            <person name="Park S.H."/>
            <person name="Kang S.W."/>
            <person name="Park J.E."/>
            <person name="Oh B.S."/>
            <person name="Yu S.Y."/>
            <person name="Choi S.H."/>
            <person name="Lee D.H."/>
            <person name="Yoon H."/>
            <person name="Kim B."/>
            <person name="Yang S.J."/>
            <person name="Lee J.S."/>
        </authorList>
    </citation>
    <scope>NUCLEOTIDE SEQUENCE [LARGE SCALE GENOMIC DNA]</scope>
    <source>
        <strain evidence="3">KCTC 15684</strain>
    </source>
</reference>
<evidence type="ECO:0000313" key="2">
    <source>
        <dbReference type="EMBL" id="GCA67532.1"/>
    </source>
</evidence>